<dbReference type="SUPFAM" id="SSF57850">
    <property type="entry name" value="RING/U-box"/>
    <property type="match status" value="1"/>
</dbReference>
<dbReference type="EMBL" id="HBIO01011707">
    <property type="protein sequence ID" value="CAE0464270.1"/>
    <property type="molecule type" value="Transcribed_RNA"/>
</dbReference>
<dbReference type="AlphaFoldDB" id="A0A7S3Q341"/>
<dbReference type="InterPro" id="IPR039301">
    <property type="entry name" value="Sip5/DA2"/>
</dbReference>
<dbReference type="PROSITE" id="PS50089">
    <property type="entry name" value="ZF_RING_2"/>
    <property type="match status" value="1"/>
</dbReference>
<feature type="compositionally biased region" description="Basic and acidic residues" evidence="2">
    <location>
        <begin position="276"/>
        <end position="300"/>
    </location>
</feature>
<keyword evidence="1" id="KW-0862">Zinc</keyword>
<dbReference type="PANTHER" id="PTHR31315:SF1">
    <property type="entry name" value="PROTEIN SIP5"/>
    <property type="match status" value="1"/>
</dbReference>
<evidence type="ECO:0000256" key="1">
    <source>
        <dbReference type="PROSITE-ProRule" id="PRU00175"/>
    </source>
</evidence>
<dbReference type="GO" id="GO:0008270">
    <property type="term" value="F:zinc ion binding"/>
    <property type="evidence" value="ECO:0007669"/>
    <property type="project" value="UniProtKB-KW"/>
</dbReference>
<sequence>MGNQHSNSGTTRSHRHHRSGVTNGPFRRSTGRLGLTKVELDIRCKPSGLYDSCSWDDKVIRRLVSDGDIAARLEGTDSRTQSTDQECPICFLHYTDINLLSCCKATICSECYLQIQDPRAIDTPCPFCNQPKMEVKIAKRLEIDEVSKRDEEEQRIIEAKIKSKIEGLSGNCNNNSNSKSLNPQNDDADTVADGDAEADGDGNGDGDKNKENNGSSFGSNLDRAMRSRARTLSSELHESFGVFAMSPEERRNLEQEMSSQSQHPLLRRMNLEAEQESDRHVLEHMNSRRDRNRASREQFERLMNWTSRNARERRATTIGGDGDRGRDGDGDGDGDDNGGNDSTPAVPSLNDLIMLEAAMYLSMREEPRSRRRSRIRNGRGLMFLGRDNQHHNEADPGDPLQEREREHDRMEAANLFQSLVRDRMMTTEEEEPNDDQLTGSITDRLLTELSEARQIEMAIQMSLQEAQEREQSASEENTNTGETNAENEEGSGNNEDSAEAEAVTITTAATATYDEVNISNSVDHGEEEVTFDQGVEDA</sequence>
<feature type="domain" description="RING-type" evidence="3">
    <location>
        <begin position="87"/>
        <end position="129"/>
    </location>
</feature>
<organism evidence="4">
    <name type="scientific">Chaetoceros debilis</name>
    <dbReference type="NCBI Taxonomy" id="122233"/>
    <lineage>
        <taxon>Eukaryota</taxon>
        <taxon>Sar</taxon>
        <taxon>Stramenopiles</taxon>
        <taxon>Ochrophyta</taxon>
        <taxon>Bacillariophyta</taxon>
        <taxon>Coscinodiscophyceae</taxon>
        <taxon>Chaetocerotophycidae</taxon>
        <taxon>Chaetocerotales</taxon>
        <taxon>Chaetocerotaceae</taxon>
        <taxon>Chaetoceros</taxon>
    </lineage>
</organism>
<proteinExistence type="predicted"/>
<accession>A0A7S3Q341</accession>
<gene>
    <name evidence="4" type="ORF">CDEB00056_LOCUS9111</name>
</gene>
<protein>
    <recommendedName>
        <fullName evidence="3">RING-type domain-containing protein</fullName>
    </recommendedName>
</protein>
<reference evidence="4" key="1">
    <citation type="submission" date="2021-01" db="EMBL/GenBank/DDBJ databases">
        <authorList>
            <person name="Corre E."/>
            <person name="Pelletier E."/>
            <person name="Niang G."/>
            <person name="Scheremetjew M."/>
            <person name="Finn R."/>
            <person name="Kale V."/>
            <person name="Holt S."/>
            <person name="Cochrane G."/>
            <person name="Meng A."/>
            <person name="Brown T."/>
            <person name="Cohen L."/>
        </authorList>
    </citation>
    <scope>NUCLEOTIDE SEQUENCE</scope>
    <source>
        <strain evidence="4">MM31A-1</strain>
    </source>
</reference>
<feature type="region of interest" description="Disordered" evidence="2">
    <location>
        <begin position="464"/>
        <end position="505"/>
    </location>
</feature>
<keyword evidence="1" id="KW-0863">Zinc-finger</keyword>
<feature type="compositionally biased region" description="Polar residues" evidence="2">
    <location>
        <begin position="1"/>
        <end position="11"/>
    </location>
</feature>
<feature type="compositionally biased region" description="Low complexity" evidence="2">
    <location>
        <begin position="171"/>
        <end position="185"/>
    </location>
</feature>
<dbReference type="InterPro" id="IPR001841">
    <property type="entry name" value="Znf_RING"/>
</dbReference>
<dbReference type="PANTHER" id="PTHR31315">
    <property type="entry name" value="PROTEIN SIP5"/>
    <property type="match status" value="1"/>
</dbReference>
<feature type="compositionally biased region" description="Acidic residues" evidence="2">
    <location>
        <begin position="186"/>
        <end position="204"/>
    </location>
</feature>
<evidence type="ECO:0000313" key="4">
    <source>
        <dbReference type="EMBL" id="CAE0464270.1"/>
    </source>
</evidence>
<feature type="region of interest" description="Disordered" evidence="2">
    <location>
        <begin position="274"/>
        <end position="347"/>
    </location>
</feature>
<name>A0A7S3Q341_9STRA</name>
<feature type="compositionally biased region" description="Acidic residues" evidence="2">
    <location>
        <begin position="525"/>
        <end position="538"/>
    </location>
</feature>
<dbReference type="PROSITE" id="PS50330">
    <property type="entry name" value="UIM"/>
    <property type="match status" value="1"/>
</dbReference>
<dbReference type="InterPro" id="IPR013083">
    <property type="entry name" value="Znf_RING/FYVE/PHD"/>
</dbReference>
<dbReference type="InterPro" id="IPR003903">
    <property type="entry name" value="UIM_dom"/>
</dbReference>
<evidence type="ECO:0000259" key="3">
    <source>
        <dbReference type="PROSITE" id="PS50089"/>
    </source>
</evidence>
<evidence type="ECO:0000256" key="2">
    <source>
        <dbReference type="SAM" id="MobiDB-lite"/>
    </source>
</evidence>
<feature type="compositionally biased region" description="Low complexity" evidence="2">
    <location>
        <begin position="474"/>
        <end position="505"/>
    </location>
</feature>
<feature type="compositionally biased region" description="Basic and acidic residues" evidence="2">
    <location>
        <begin position="309"/>
        <end position="329"/>
    </location>
</feature>
<dbReference type="GO" id="GO:0005737">
    <property type="term" value="C:cytoplasm"/>
    <property type="evidence" value="ECO:0007669"/>
    <property type="project" value="TreeGrafter"/>
</dbReference>
<dbReference type="Gene3D" id="3.30.40.10">
    <property type="entry name" value="Zinc/RING finger domain, C3HC4 (zinc finger)"/>
    <property type="match status" value="1"/>
</dbReference>
<feature type="region of interest" description="Disordered" evidence="2">
    <location>
        <begin position="1"/>
        <end position="30"/>
    </location>
</feature>
<feature type="region of interest" description="Disordered" evidence="2">
    <location>
        <begin position="518"/>
        <end position="538"/>
    </location>
</feature>
<keyword evidence="1" id="KW-0479">Metal-binding</keyword>
<feature type="region of interest" description="Disordered" evidence="2">
    <location>
        <begin position="171"/>
        <end position="221"/>
    </location>
</feature>